<dbReference type="Gene3D" id="3.20.20.70">
    <property type="entry name" value="Aldolase class I"/>
    <property type="match status" value="1"/>
</dbReference>
<evidence type="ECO:0000256" key="4">
    <source>
        <dbReference type="ARBA" id="ARBA00022605"/>
    </source>
</evidence>
<accession>A0A327QFJ7</accession>
<evidence type="ECO:0000256" key="1">
    <source>
        <dbReference type="ARBA" id="ARBA00003365"/>
    </source>
</evidence>
<dbReference type="GO" id="GO:0004834">
    <property type="term" value="F:tryptophan synthase activity"/>
    <property type="evidence" value="ECO:0007669"/>
    <property type="project" value="UniProtKB-UniRule"/>
</dbReference>
<dbReference type="EMBL" id="QLLL01000006">
    <property type="protein sequence ID" value="RAJ02658.1"/>
    <property type="molecule type" value="Genomic_DNA"/>
</dbReference>
<dbReference type="InterPro" id="IPR002028">
    <property type="entry name" value="Trp_synthase_suA"/>
</dbReference>
<comment type="pathway">
    <text evidence="2 9">Amino-acid biosynthesis; L-tryptophan biosynthesis; L-tryptophan from chorismate: step 5/5.</text>
</comment>
<keyword evidence="7 9" id="KW-0456">Lyase</keyword>
<feature type="active site" description="Proton acceptor" evidence="9">
    <location>
        <position position="57"/>
    </location>
</feature>
<dbReference type="HAMAP" id="MF_00131">
    <property type="entry name" value="Trp_synth_alpha"/>
    <property type="match status" value="1"/>
</dbReference>
<dbReference type="Proteomes" id="UP000249547">
    <property type="component" value="Unassembled WGS sequence"/>
</dbReference>
<dbReference type="CDD" id="cd04724">
    <property type="entry name" value="Tryptophan_synthase_alpha"/>
    <property type="match status" value="1"/>
</dbReference>
<dbReference type="PROSITE" id="PS00167">
    <property type="entry name" value="TRP_SYNTHASE_ALPHA"/>
    <property type="match status" value="1"/>
</dbReference>
<dbReference type="PANTHER" id="PTHR43406:SF1">
    <property type="entry name" value="TRYPTOPHAN SYNTHASE ALPHA CHAIN, CHLOROPLASTIC"/>
    <property type="match status" value="1"/>
</dbReference>
<dbReference type="NCBIfam" id="TIGR00262">
    <property type="entry name" value="trpA"/>
    <property type="match status" value="1"/>
</dbReference>
<keyword evidence="4 9" id="KW-0028">Amino-acid biosynthesis</keyword>
<dbReference type="EC" id="4.2.1.20" evidence="9"/>
<dbReference type="SUPFAM" id="SSF51366">
    <property type="entry name" value="Ribulose-phoshate binding barrel"/>
    <property type="match status" value="1"/>
</dbReference>
<proteinExistence type="inferred from homology"/>
<evidence type="ECO:0000256" key="6">
    <source>
        <dbReference type="ARBA" id="ARBA00023141"/>
    </source>
</evidence>
<evidence type="ECO:0000256" key="10">
    <source>
        <dbReference type="RuleBase" id="RU003662"/>
    </source>
</evidence>
<dbReference type="UniPathway" id="UPA00035">
    <property type="reaction ID" value="UER00044"/>
</dbReference>
<dbReference type="PANTHER" id="PTHR43406">
    <property type="entry name" value="TRYPTOPHAN SYNTHASE, ALPHA CHAIN"/>
    <property type="match status" value="1"/>
</dbReference>
<name>A0A327QFJ7_9BACT</name>
<keyword evidence="5 9" id="KW-0822">Tryptophan biosynthesis</keyword>
<dbReference type="FunFam" id="3.20.20.70:FF:000037">
    <property type="entry name" value="Tryptophan synthase alpha chain"/>
    <property type="match status" value="1"/>
</dbReference>
<evidence type="ECO:0000256" key="2">
    <source>
        <dbReference type="ARBA" id="ARBA00004733"/>
    </source>
</evidence>
<gene>
    <name evidence="9" type="primary">trpA</name>
    <name evidence="11" type="ORF">LX64_03678</name>
</gene>
<dbReference type="InterPro" id="IPR018204">
    <property type="entry name" value="Trp_synthase_alpha_AS"/>
</dbReference>
<evidence type="ECO:0000256" key="8">
    <source>
        <dbReference type="ARBA" id="ARBA00049047"/>
    </source>
</evidence>
<comment type="caution">
    <text evidence="11">The sequence shown here is derived from an EMBL/GenBank/DDBJ whole genome shotgun (WGS) entry which is preliminary data.</text>
</comment>
<dbReference type="Pfam" id="PF00290">
    <property type="entry name" value="Trp_syntA"/>
    <property type="match status" value="1"/>
</dbReference>
<dbReference type="OrthoDB" id="9804578at2"/>
<keyword evidence="6 9" id="KW-0057">Aromatic amino acid biosynthesis</keyword>
<evidence type="ECO:0000313" key="12">
    <source>
        <dbReference type="Proteomes" id="UP000249547"/>
    </source>
</evidence>
<comment type="similarity">
    <text evidence="9 10">Belongs to the TrpA family.</text>
</comment>
<evidence type="ECO:0000256" key="7">
    <source>
        <dbReference type="ARBA" id="ARBA00023239"/>
    </source>
</evidence>
<keyword evidence="12" id="KW-1185">Reference proteome</keyword>
<evidence type="ECO:0000256" key="3">
    <source>
        <dbReference type="ARBA" id="ARBA00011270"/>
    </source>
</evidence>
<evidence type="ECO:0000256" key="9">
    <source>
        <dbReference type="HAMAP-Rule" id="MF_00131"/>
    </source>
</evidence>
<organism evidence="11 12">
    <name type="scientific">Chitinophaga skermanii</name>
    <dbReference type="NCBI Taxonomy" id="331697"/>
    <lineage>
        <taxon>Bacteria</taxon>
        <taxon>Pseudomonadati</taxon>
        <taxon>Bacteroidota</taxon>
        <taxon>Chitinophagia</taxon>
        <taxon>Chitinophagales</taxon>
        <taxon>Chitinophagaceae</taxon>
        <taxon>Chitinophaga</taxon>
    </lineage>
</organism>
<evidence type="ECO:0000313" key="11">
    <source>
        <dbReference type="EMBL" id="RAJ02658.1"/>
    </source>
</evidence>
<comment type="catalytic activity">
    <reaction evidence="8 9">
        <text>(1S,2R)-1-C-(indol-3-yl)glycerol 3-phosphate + L-serine = D-glyceraldehyde 3-phosphate + L-tryptophan + H2O</text>
        <dbReference type="Rhea" id="RHEA:10532"/>
        <dbReference type="ChEBI" id="CHEBI:15377"/>
        <dbReference type="ChEBI" id="CHEBI:33384"/>
        <dbReference type="ChEBI" id="CHEBI:57912"/>
        <dbReference type="ChEBI" id="CHEBI:58866"/>
        <dbReference type="ChEBI" id="CHEBI:59776"/>
        <dbReference type="EC" id="4.2.1.20"/>
    </reaction>
</comment>
<comment type="subunit">
    <text evidence="3 9">Tetramer of two alpha and two beta chains.</text>
</comment>
<dbReference type="InterPro" id="IPR013785">
    <property type="entry name" value="Aldolase_TIM"/>
</dbReference>
<sequence>MNRIDQLFAKKQHNILNIYCTAGYPQLDDTLTVLETLQASGVDMIELGMPFSDPLADGPVIQDSSTQAIKNGMKLSVLFQQLAHFRNHISVPVILMGYLNPVLQYGIENFVKKCAEVGIDGLIIPDLPMAEYEAEYKSLFEQHNLHNIFLVTPETSEARIRKIDSISKGFIYAVSSSSTTGNNKSVDLQQAYFQKLEGMQLSNPVLVGFGIRDKATFTSACEHTNGAIIGTAFVQAIAQPGELSEKITSFVQNVRPIPQQA</sequence>
<feature type="active site" description="Proton acceptor" evidence="9">
    <location>
        <position position="46"/>
    </location>
</feature>
<dbReference type="RefSeq" id="WP_111599080.1">
    <property type="nucleotide sequence ID" value="NZ_QLLL01000006.1"/>
</dbReference>
<dbReference type="InterPro" id="IPR011060">
    <property type="entry name" value="RibuloseP-bd_barrel"/>
</dbReference>
<evidence type="ECO:0000256" key="5">
    <source>
        <dbReference type="ARBA" id="ARBA00022822"/>
    </source>
</evidence>
<dbReference type="AlphaFoldDB" id="A0A327QFJ7"/>
<dbReference type="GO" id="GO:0005829">
    <property type="term" value="C:cytosol"/>
    <property type="evidence" value="ECO:0007669"/>
    <property type="project" value="TreeGrafter"/>
</dbReference>
<comment type="function">
    <text evidence="1 9">The alpha subunit is responsible for the aldol cleavage of indoleglycerol phosphate to indole and glyceraldehyde 3-phosphate.</text>
</comment>
<reference evidence="11 12" key="1">
    <citation type="submission" date="2018-06" db="EMBL/GenBank/DDBJ databases">
        <title>Genomic Encyclopedia of Archaeal and Bacterial Type Strains, Phase II (KMG-II): from individual species to whole genera.</title>
        <authorList>
            <person name="Goeker M."/>
        </authorList>
    </citation>
    <scope>NUCLEOTIDE SEQUENCE [LARGE SCALE GENOMIC DNA]</scope>
    <source>
        <strain evidence="11 12">DSM 23857</strain>
    </source>
</reference>
<protein>
    <recommendedName>
        <fullName evidence="9">Tryptophan synthase alpha chain</fullName>
        <ecNumber evidence="9">4.2.1.20</ecNumber>
    </recommendedName>
</protein>